<accession>A0A9W7SM11</accession>
<proteinExistence type="predicted"/>
<name>A0A9W7SM11_9PEZI</name>
<feature type="region of interest" description="Disordered" evidence="1">
    <location>
        <begin position="1"/>
        <end position="51"/>
    </location>
</feature>
<evidence type="ECO:0000313" key="3">
    <source>
        <dbReference type="Proteomes" id="UP001138500"/>
    </source>
</evidence>
<feature type="compositionally biased region" description="Basic and acidic residues" evidence="1">
    <location>
        <begin position="9"/>
        <end position="18"/>
    </location>
</feature>
<comment type="caution">
    <text evidence="2">The sequence shown here is derived from an EMBL/GenBank/DDBJ whole genome shotgun (WGS) entry which is preliminary data.</text>
</comment>
<sequence length="118" mass="12825">MANDTPNDSPKDDPKIVELSDSDDDDDNNNDDDATSSPPPTSRRIDPDSLPPWLHQATLALFHDDLETATSEARHKTQTDCLPYLTGAALAPFDLNAHGIPHLRREPTSTSCTPPSPP</sequence>
<reference evidence="2 3" key="1">
    <citation type="journal article" date="2018" name="IMA Fungus">
        <title>IMA Genome-F 10: Nine draft genome sequences of Claviceps purpurea s.lat., including C. arundinis, C. humidiphila, and C. cf. spartinae, pseudomolecules for the pitch canker pathogen Fusarium circinatum, draft genome of Davidsoniella eucalypti, Grosmannia galeiformis, Quambalaria eucalypti, and Teratosphaeria destructans.</title>
        <authorList>
            <person name="Wingfield B.D."/>
            <person name="Liu M."/>
            <person name="Nguyen H.D."/>
            <person name="Lane F.A."/>
            <person name="Morgan S.W."/>
            <person name="De Vos L."/>
            <person name="Wilken P.M."/>
            <person name="Duong T.A."/>
            <person name="Aylward J."/>
            <person name="Coetzee M.P."/>
            <person name="Dadej K."/>
            <person name="De Beer Z.W."/>
            <person name="Findlay W."/>
            <person name="Havenga M."/>
            <person name="Kolarik M."/>
            <person name="Menzies J.G."/>
            <person name="Naidoo K."/>
            <person name="Pochopski O."/>
            <person name="Shoukouhi P."/>
            <person name="Santana Q.C."/>
            <person name="Seifert K.A."/>
            <person name="Soal N."/>
            <person name="Steenkamp E.T."/>
            <person name="Tatham C.T."/>
            <person name="van der Nest M.A."/>
            <person name="Wingfield M.J."/>
        </authorList>
    </citation>
    <scope>NUCLEOTIDE SEQUENCE [LARGE SCALE GENOMIC DNA]</scope>
    <source>
        <strain evidence="2">CMW44962</strain>
    </source>
</reference>
<organism evidence="2 3">
    <name type="scientific">Teratosphaeria destructans</name>
    <dbReference type="NCBI Taxonomy" id="418781"/>
    <lineage>
        <taxon>Eukaryota</taxon>
        <taxon>Fungi</taxon>
        <taxon>Dikarya</taxon>
        <taxon>Ascomycota</taxon>
        <taxon>Pezizomycotina</taxon>
        <taxon>Dothideomycetes</taxon>
        <taxon>Dothideomycetidae</taxon>
        <taxon>Mycosphaerellales</taxon>
        <taxon>Teratosphaeriaceae</taxon>
        <taxon>Teratosphaeria</taxon>
    </lineage>
</organism>
<dbReference type="OrthoDB" id="10261146at2759"/>
<dbReference type="AlphaFoldDB" id="A0A9W7SM11"/>
<feature type="non-terminal residue" evidence="2">
    <location>
        <position position="118"/>
    </location>
</feature>
<evidence type="ECO:0000256" key="1">
    <source>
        <dbReference type="SAM" id="MobiDB-lite"/>
    </source>
</evidence>
<dbReference type="Proteomes" id="UP001138500">
    <property type="component" value="Unassembled WGS sequence"/>
</dbReference>
<evidence type="ECO:0000313" key="2">
    <source>
        <dbReference type="EMBL" id="KAH9823597.1"/>
    </source>
</evidence>
<reference evidence="2 3" key="2">
    <citation type="journal article" date="2021" name="Curr. Genet.">
        <title>Genetic response to nitrogen starvation in the aggressive Eucalyptus foliar pathogen Teratosphaeria destructans.</title>
        <authorList>
            <person name="Havenga M."/>
            <person name="Wingfield B.D."/>
            <person name="Wingfield M.J."/>
            <person name="Dreyer L.L."/>
            <person name="Roets F."/>
            <person name="Aylward J."/>
        </authorList>
    </citation>
    <scope>NUCLEOTIDE SEQUENCE [LARGE SCALE GENOMIC DNA]</scope>
    <source>
        <strain evidence="2">CMW44962</strain>
    </source>
</reference>
<keyword evidence="3" id="KW-1185">Reference proteome</keyword>
<feature type="compositionally biased region" description="Acidic residues" evidence="1">
    <location>
        <begin position="20"/>
        <end position="34"/>
    </location>
</feature>
<dbReference type="EMBL" id="RIBY02002195">
    <property type="protein sequence ID" value="KAH9823597.1"/>
    <property type="molecule type" value="Genomic_DNA"/>
</dbReference>
<gene>
    <name evidence="2" type="ORF">Tdes44962_MAKER10264</name>
</gene>
<protein>
    <submittedName>
        <fullName evidence="2">Protein farnesyltransferase subunit beta</fullName>
    </submittedName>
</protein>